<dbReference type="InterPro" id="IPR041623">
    <property type="entry name" value="NOG1_N"/>
</dbReference>
<feature type="domain" description="OBG-type G" evidence="8">
    <location>
        <begin position="169"/>
        <end position="284"/>
    </location>
</feature>
<reference evidence="9" key="1">
    <citation type="submission" date="2025-08" db="UniProtKB">
        <authorList>
            <consortium name="Ensembl"/>
        </authorList>
    </citation>
    <scope>IDENTIFICATION</scope>
</reference>
<comment type="function">
    <text evidence="6">Involved in the biogenesis of the 60S ribosomal subunit.</text>
</comment>
<evidence type="ECO:0000259" key="8">
    <source>
        <dbReference type="PROSITE" id="PS51710"/>
    </source>
</evidence>
<dbReference type="PROSITE" id="PS51710">
    <property type="entry name" value="G_OBG"/>
    <property type="match status" value="1"/>
</dbReference>
<dbReference type="SUPFAM" id="SSF52540">
    <property type="entry name" value="P-loop containing nucleoside triphosphate hydrolases"/>
    <property type="match status" value="1"/>
</dbReference>
<feature type="compositionally biased region" description="Basic and acidic residues" evidence="7">
    <location>
        <begin position="574"/>
        <end position="596"/>
    </location>
</feature>
<evidence type="ECO:0000313" key="10">
    <source>
        <dbReference type="Proteomes" id="UP000694389"/>
    </source>
</evidence>
<dbReference type="Pfam" id="PF17835">
    <property type="entry name" value="NOG1_N"/>
    <property type="match status" value="1"/>
</dbReference>
<dbReference type="AlphaFoldDB" id="A0A8P4GA29"/>
<dbReference type="InterPro" id="IPR006073">
    <property type="entry name" value="GTP-bd"/>
</dbReference>
<dbReference type="InterPro" id="IPR010674">
    <property type="entry name" value="NOG1_Rossman_fold_dom"/>
</dbReference>
<dbReference type="Ensembl" id="ENSDLAT00005087363.1">
    <property type="protein sequence ID" value="ENSDLAP00005071976.1"/>
    <property type="gene ID" value="ENSDLAG00005023663.2"/>
</dbReference>
<dbReference type="GO" id="GO:0042254">
    <property type="term" value="P:ribosome biogenesis"/>
    <property type="evidence" value="ECO:0007669"/>
    <property type="project" value="UniProtKB-KW"/>
</dbReference>
<keyword evidence="10" id="KW-1185">Reference proteome</keyword>
<dbReference type="PANTHER" id="PTHR45759">
    <property type="entry name" value="NUCLEOLAR GTP-BINDING PROTEIN 1"/>
    <property type="match status" value="1"/>
</dbReference>
<evidence type="ECO:0000256" key="4">
    <source>
        <dbReference type="ARBA" id="ARBA00023134"/>
    </source>
</evidence>
<feature type="compositionally biased region" description="Basic and acidic residues" evidence="7">
    <location>
        <begin position="491"/>
        <end position="516"/>
    </location>
</feature>
<evidence type="ECO:0000256" key="2">
    <source>
        <dbReference type="ARBA" id="ARBA00022517"/>
    </source>
</evidence>
<feature type="region of interest" description="Disordered" evidence="7">
    <location>
        <begin position="475"/>
        <end position="612"/>
    </location>
</feature>
<dbReference type="Proteomes" id="UP000694389">
    <property type="component" value="Unassembled WGS sequence"/>
</dbReference>
<evidence type="ECO:0000256" key="6">
    <source>
        <dbReference type="PIRNR" id="PIRNR038919"/>
    </source>
</evidence>
<dbReference type="PRINTS" id="PR00326">
    <property type="entry name" value="GTP1OBG"/>
</dbReference>
<dbReference type="InterPro" id="IPR027417">
    <property type="entry name" value="P-loop_NTPase"/>
</dbReference>
<dbReference type="InterPro" id="IPR024926">
    <property type="entry name" value="NOG1"/>
</dbReference>
<evidence type="ECO:0000256" key="1">
    <source>
        <dbReference type="ARBA" id="ARBA00004604"/>
    </source>
</evidence>
<comment type="subcellular location">
    <subcellularLocation>
        <location evidence="1 6">Nucleus</location>
        <location evidence="1 6">Nucleolus</location>
    </subcellularLocation>
</comment>
<comment type="similarity">
    <text evidence="6">Belongs to the TRAFAC class OBG-HflX-like GTPase superfamily. OBG GTPase family. NOG subfamily.</text>
</comment>
<keyword evidence="5 6" id="KW-0539">Nucleus</keyword>
<evidence type="ECO:0000256" key="7">
    <source>
        <dbReference type="SAM" id="MobiDB-lite"/>
    </source>
</evidence>
<feature type="compositionally biased region" description="Basic residues" evidence="7">
    <location>
        <begin position="597"/>
        <end position="606"/>
    </location>
</feature>
<dbReference type="Gene3D" id="3.40.50.300">
    <property type="entry name" value="P-loop containing nucleotide triphosphate hydrolases"/>
    <property type="match status" value="1"/>
</dbReference>
<feature type="compositionally biased region" description="Polar residues" evidence="7">
    <location>
        <begin position="538"/>
        <end position="549"/>
    </location>
</feature>
<keyword evidence="4" id="KW-0342">GTP-binding</keyword>
<dbReference type="GeneTree" id="ENSGT00390000018475"/>
<feature type="compositionally biased region" description="Basic and acidic residues" evidence="7">
    <location>
        <begin position="551"/>
        <end position="563"/>
    </location>
</feature>
<gene>
    <name evidence="9" type="primary">gtpbp4</name>
</gene>
<dbReference type="Gene3D" id="1.20.120.1190">
    <property type="match status" value="1"/>
</dbReference>
<keyword evidence="3" id="KW-0547">Nucleotide-binding</keyword>
<dbReference type="Pfam" id="PF08155">
    <property type="entry name" value="NOGCT"/>
    <property type="match status" value="1"/>
</dbReference>
<name>A0A8P4GA29_DICLA</name>
<sequence>MALYNFKKIMVVPTAKDFIDITLSKTQRKTPTVVHKHYQIHRIRHFYMRKVKFTQQNYHDRLSQILTDFPKLDDIHPFYADLMNVLYDKDHYKLALGQINIAKNLIDNVAKDYVRLMKYGDSLYRCKQLKRAALGRMCTILKRQKSSLEYLEQVRQHLSRLPSIDPNTRTLLLCGYPNVGKSSFINKVTRADVDVQPYAFTTKSLFVGHMDYRYLRWQVVDTPGILDHPLEERNTIEMQAITALAHLRAAVLYVMDVSEQCGHTLQEQLELFNSIRPLFANKKIFADLTAEGIPVIETSTLTEEGVMQVKTEACDRLLADRVENKMKGKKVHDVLNRLHLAMPAKRDDKERPPFIPEGALIRKRAMEVDAPKRRLERDLEVELGDDYILDLQKYWDLMNEEEKHDRVPEVWEGHNIADYIDPDIMKKLEDLEKEEELKERAGEYDSDDESEDEDMQEIRVLAKQIREKKQLLIVQSKDKDVHGPRMPRTTTKVERKKLEKEMGELGLDMNDKDDSHYAQQARRSRSITKKRKREASAPPTSKTRSQSASRPPRDQSGIRDPKMAKKAKKMMKNSQKDMNRQGKKGEADRHVFDLKPKHLLAGKRKSGTNDYR</sequence>
<dbReference type="PIRSF" id="PIRSF038919">
    <property type="entry name" value="NOG1"/>
    <property type="match status" value="1"/>
</dbReference>
<evidence type="ECO:0000256" key="3">
    <source>
        <dbReference type="ARBA" id="ARBA00022741"/>
    </source>
</evidence>
<evidence type="ECO:0000256" key="5">
    <source>
        <dbReference type="ARBA" id="ARBA00023242"/>
    </source>
</evidence>
<reference evidence="9" key="2">
    <citation type="submission" date="2025-09" db="UniProtKB">
        <authorList>
            <consortium name="Ensembl"/>
        </authorList>
    </citation>
    <scope>IDENTIFICATION</scope>
</reference>
<dbReference type="GO" id="GO:0005730">
    <property type="term" value="C:nucleolus"/>
    <property type="evidence" value="ECO:0007669"/>
    <property type="project" value="UniProtKB-SubCell"/>
</dbReference>
<dbReference type="CDD" id="cd01897">
    <property type="entry name" value="NOG"/>
    <property type="match status" value="1"/>
</dbReference>
<keyword evidence="2 6" id="KW-0690">Ribosome biogenesis</keyword>
<dbReference type="GO" id="GO:0005525">
    <property type="term" value="F:GTP binding"/>
    <property type="evidence" value="ECO:0007669"/>
    <property type="project" value="UniProtKB-KW"/>
</dbReference>
<feature type="compositionally biased region" description="Basic residues" evidence="7">
    <location>
        <begin position="522"/>
        <end position="533"/>
    </location>
</feature>
<dbReference type="Pfam" id="PF06858">
    <property type="entry name" value="NOG1"/>
    <property type="match status" value="1"/>
</dbReference>
<dbReference type="InterPro" id="IPR031167">
    <property type="entry name" value="G_OBG"/>
</dbReference>
<dbReference type="InterPro" id="IPR012973">
    <property type="entry name" value="NOG_C"/>
</dbReference>
<accession>A0A8P4GA29</accession>
<evidence type="ECO:0000313" key="9">
    <source>
        <dbReference type="Ensembl" id="ENSDLAP00005071976.1"/>
    </source>
</evidence>
<dbReference type="FunFam" id="1.20.120.1190:FF:000001">
    <property type="entry name" value="Nucleolar GTP-binding protein 1"/>
    <property type="match status" value="1"/>
</dbReference>
<proteinExistence type="inferred from homology"/>
<protein>
    <recommendedName>
        <fullName evidence="6">Nucleolar GTP-binding protein 1</fullName>
    </recommendedName>
</protein>
<organism evidence="9 10">
    <name type="scientific">Dicentrarchus labrax</name>
    <name type="common">European seabass</name>
    <name type="synonym">Morone labrax</name>
    <dbReference type="NCBI Taxonomy" id="13489"/>
    <lineage>
        <taxon>Eukaryota</taxon>
        <taxon>Metazoa</taxon>
        <taxon>Chordata</taxon>
        <taxon>Craniata</taxon>
        <taxon>Vertebrata</taxon>
        <taxon>Euteleostomi</taxon>
        <taxon>Actinopterygii</taxon>
        <taxon>Neopterygii</taxon>
        <taxon>Teleostei</taxon>
        <taxon>Neoteleostei</taxon>
        <taxon>Acanthomorphata</taxon>
        <taxon>Eupercaria</taxon>
        <taxon>Moronidae</taxon>
        <taxon>Dicentrarchus</taxon>
    </lineage>
</organism>